<evidence type="ECO:0000259" key="1">
    <source>
        <dbReference type="Pfam" id="PF01425"/>
    </source>
</evidence>
<feature type="domain" description="Amidase" evidence="1">
    <location>
        <begin position="24"/>
        <end position="447"/>
    </location>
</feature>
<dbReference type="PANTHER" id="PTHR11895:SF151">
    <property type="entry name" value="GLUTAMYL-TRNA(GLN) AMIDOTRANSFERASE SUBUNIT A"/>
    <property type="match status" value="1"/>
</dbReference>
<organism evidence="2 3">
    <name type="scientific">Variovorax humicola</name>
    <dbReference type="NCBI Taxonomy" id="1769758"/>
    <lineage>
        <taxon>Bacteria</taxon>
        <taxon>Pseudomonadati</taxon>
        <taxon>Pseudomonadota</taxon>
        <taxon>Betaproteobacteria</taxon>
        <taxon>Burkholderiales</taxon>
        <taxon>Comamonadaceae</taxon>
        <taxon>Variovorax</taxon>
    </lineage>
</organism>
<dbReference type="InterPro" id="IPR036928">
    <property type="entry name" value="AS_sf"/>
</dbReference>
<dbReference type="InterPro" id="IPR023631">
    <property type="entry name" value="Amidase_dom"/>
</dbReference>
<dbReference type="EMBL" id="JBBKZV010000001">
    <property type="protein sequence ID" value="MEJ8820592.1"/>
    <property type="molecule type" value="Genomic_DNA"/>
</dbReference>
<dbReference type="Pfam" id="PF01425">
    <property type="entry name" value="Amidase"/>
    <property type="match status" value="1"/>
</dbReference>
<sequence>MNLTQSGVVELRRQLHARSVTSTEVVEALISRTQAHGALNGYVAFDADALRAQARAADARIAAGEKLPLLGVPIALKDNIDAVGLPSAAGTGALRGKRPGADAEVVSRLRAAGALVAGKTNMHELALGITNNNAVTGAAHNPWDATRIPGGSSGGSGVVVAAGLVPAAIGTDTGGSVRVPAALCGLVGLRPTVGRVSGRGIAPISTTRDTAGPIARSVADCALLDTVLTGAGEPLAAVSLKGLRLGLPSPYWDPLESGVRVVVNAAVDRLRASGVEFVEVPMPGLFELAGAVGFPVALFEFVRDMTDYLGYANRGIDLKQLVDGVGSPDVAGLARSLLGEGAVPESVYLEALKVRGQLQALHADTFSSAGVHALLFPTTPLTAAPIGQDETVLFNGQQCPTFLTFIRNTDPGSNAGIPGITLPAGLSAGLPVGLALDGPTGSDRRLLALAAAIEAVLPPLQAAPWQR</sequence>
<keyword evidence="2" id="KW-0378">Hydrolase</keyword>
<proteinExistence type="predicted"/>
<gene>
    <name evidence="2" type="primary">iaaH</name>
    <name evidence="2" type="ORF">WKW80_00910</name>
</gene>
<dbReference type="GO" id="GO:0016787">
    <property type="term" value="F:hydrolase activity"/>
    <property type="evidence" value="ECO:0007669"/>
    <property type="project" value="UniProtKB-KW"/>
</dbReference>
<dbReference type="NCBIfam" id="NF005688">
    <property type="entry name" value="PRK07488.1"/>
    <property type="match status" value="1"/>
</dbReference>
<dbReference type="RefSeq" id="WP_340361650.1">
    <property type="nucleotide sequence ID" value="NZ_JBBKZV010000001.1"/>
</dbReference>
<dbReference type="Proteomes" id="UP001363010">
    <property type="component" value="Unassembled WGS sequence"/>
</dbReference>
<accession>A0ABU8VSH9</accession>
<protein>
    <submittedName>
        <fullName evidence="2">Indoleacetamide hydrolase</fullName>
    </submittedName>
</protein>
<dbReference type="Gene3D" id="3.90.1300.10">
    <property type="entry name" value="Amidase signature (AS) domain"/>
    <property type="match status" value="1"/>
</dbReference>
<name>A0ABU8VSH9_9BURK</name>
<reference evidence="2 3" key="1">
    <citation type="submission" date="2024-03" db="EMBL/GenBank/DDBJ databases">
        <title>Novel species of the genus Variovorax.</title>
        <authorList>
            <person name="Liu Q."/>
            <person name="Xin Y.-H."/>
        </authorList>
    </citation>
    <scope>NUCLEOTIDE SEQUENCE [LARGE SCALE GENOMIC DNA]</scope>
    <source>
        <strain evidence="2 3">KACC 18501</strain>
    </source>
</reference>
<dbReference type="SUPFAM" id="SSF75304">
    <property type="entry name" value="Amidase signature (AS) enzymes"/>
    <property type="match status" value="1"/>
</dbReference>
<dbReference type="PANTHER" id="PTHR11895">
    <property type="entry name" value="TRANSAMIDASE"/>
    <property type="match status" value="1"/>
</dbReference>
<evidence type="ECO:0000313" key="2">
    <source>
        <dbReference type="EMBL" id="MEJ8820592.1"/>
    </source>
</evidence>
<dbReference type="InterPro" id="IPR020556">
    <property type="entry name" value="Amidase_CS"/>
</dbReference>
<dbReference type="InterPro" id="IPR000120">
    <property type="entry name" value="Amidase"/>
</dbReference>
<keyword evidence="3" id="KW-1185">Reference proteome</keyword>
<dbReference type="PROSITE" id="PS00571">
    <property type="entry name" value="AMIDASES"/>
    <property type="match status" value="1"/>
</dbReference>
<comment type="caution">
    <text evidence="2">The sequence shown here is derived from an EMBL/GenBank/DDBJ whole genome shotgun (WGS) entry which is preliminary data.</text>
</comment>
<evidence type="ECO:0000313" key="3">
    <source>
        <dbReference type="Proteomes" id="UP001363010"/>
    </source>
</evidence>